<dbReference type="InterPro" id="IPR051804">
    <property type="entry name" value="Carb_Metab_Reg_Kinase/Isom"/>
</dbReference>
<feature type="binding site" evidence="9">
    <location>
        <position position="82"/>
    </location>
    <ligand>
        <name>Zn(2+)</name>
        <dbReference type="ChEBI" id="CHEBI:29105"/>
    </ligand>
</feature>
<dbReference type="EC" id="5.3.1.8" evidence="3"/>
<dbReference type="InterPro" id="IPR014710">
    <property type="entry name" value="RmlC-like_jellyroll"/>
</dbReference>
<dbReference type="GO" id="GO:0005975">
    <property type="term" value="P:carbohydrate metabolic process"/>
    <property type="evidence" value="ECO:0007669"/>
    <property type="project" value="InterPro"/>
</dbReference>
<feature type="binding site" evidence="9">
    <location>
        <position position="157"/>
    </location>
    <ligand>
        <name>Zn(2+)</name>
        <dbReference type="ChEBI" id="CHEBI:29105"/>
    </ligand>
</feature>
<dbReference type="PANTHER" id="PTHR42742">
    <property type="entry name" value="TRANSCRIPTIONAL REPRESSOR MPRA"/>
    <property type="match status" value="1"/>
</dbReference>
<dbReference type="InterPro" id="IPR001250">
    <property type="entry name" value="Man6P_Isoase-1"/>
</dbReference>
<evidence type="ECO:0000256" key="9">
    <source>
        <dbReference type="PIRSR" id="PIRSR036894-1"/>
    </source>
</evidence>
<protein>
    <recommendedName>
        <fullName evidence="3">mannose-6-phosphate isomerase</fullName>
        <ecNumber evidence="3">5.3.1.8</ecNumber>
    </recommendedName>
    <alternativeName>
        <fullName evidence="7">Phosphohexomutase</fullName>
    </alternativeName>
    <alternativeName>
        <fullName evidence="8">Phosphomannose isomerase</fullName>
    </alternativeName>
</protein>
<evidence type="ECO:0000256" key="5">
    <source>
        <dbReference type="ARBA" id="ARBA00022833"/>
    </source>
</evidence>
<dbReference type="InterPro" id="IPR011051">
    <property type="entry name" value="RmlC_Cupin_sf"/>
</dbReference>
<evidence type="ECO:0000256" key="6">
    <source>
        <dbReference type="ARBA" id="ARBA00023235"/>
    </source>
</evidence>
<keyword evidence="6 13" id="KW-0413">Isomerase</keyword>
<dbReference type="SUPFAM" id="SSF51182">
    <property type="entry name" value="RmlC-like cupins"/>
    <property type="match status" value="1"/>
</dbReference>
<keyword evidence="4 9" id="KW-0479">Metal-binding</keyword>
<dbReference type="Gene3D" id="2.60.120.10">
    <property type="entry name" value="Jelly Rolls"/>
    <property type="match status" value="2"/>
</dbReference>
<dbReference type="PIRSF" id="PIRSF036894">
    <property type="entry name" value="PMI_Firm_short"/>
    <property type="match status" value="1"/>
</dbReference>
<evidence type="ECO:0000256" key="7">
    <source>
        <dbReference type="ARBA" id="ARBA00029741"/>
    </source>
</evidence>
<comment type="similarity">
    <text evidence="2">Belongs to the mannose-6-phosphate isomerase type 1 family.</text>
</comment>
<evidence type="ECO:0000313" key="14">
    <source>
        <dbReference type="Proteomes" id="UP000243819"/>
    </source>
</evidence>
<dbReference type="InterPro" id="IPR046457">
    <property type="entry name" value="PMI_typeI_cat"/>
</dbReference>
<reference evidence="14" key="1">
    <citation type="submission" date="2016-10" db="EMBL/GenBank/DDBJ databases">
        <authorList>
            <person name="Varghese N."/>
            <person name="Submissions S."/>
        </authorList>
    </citation>
    <scope>NUCLEOTIDE SEQUENCE [LARGE SCALE GENOMIC DNA]</scope>
    <source>
        <strain evidence="14">DSM 13577</strain>
    </source>
</reference>
<feature type="domain" description="Phosphomannose isomerase type I catalytic" evidence="11">
    <location>
        <begin position="21"/>
        <end position="92"/>
    </location>
</feature>
<dbReference type="Pfam" id="PF21621">
    <property type="entry name" value="MPI_cupin_dom"/>
    <property type="match status" value="1"/>
</dbReference>
<evidence type="ECO:0000256" key="8">
    <source>
        <dbReference type="ARBA" id="ARBA00030762"/>
    </source>
</evidence>
<dbReference type="STRING" id="1120990.SAMN03080614_10702"/>
<dbReference type="OrthoDB" id="9808275at2"/>
<dbReference type="Pfam" id="PF20511">
    <property type="entry name" value="PMI_typeI_cat"/>
    <property type="match status" value="1"/>
</dbReference>
<keyword evidence="5 9" id="KW-0862">Zinc</keyword>
<dbReference type="NCBIfam" id="TIGR00218">
    <property type="entry name" value="manA"/>
    <property type="match status" value="1"/>
</dbReference>
<feature type="active site" evidence="10">
    <location>
        <position position="177"/>
    </location>
</feature>
<evidence type="ECO:0000256" key="3">
    <source>
        <dbReference type="ARBA" id="ARBA00011956"/>
    </source>
</evidence>
<evidence type="ECO:0000256" key="10">
    <source>
        <dbReference type="PIRSR" id="PIRSR036894-2"/>
    </source>
</evidence>
<evidence type="ECO:0000256" key="2">
    <source>
        <dbReference type="ARBA" id="ARBA00010772"/>
    </source>
</evidence>
<evidence type="ECO:0000256" key="4">
    <source>
        <dbReference type="ARBA" id="ARBA00022723"/>
    </source>
</evidence>
<comment type="catalytic activity">
    <reaction evidence="1">
        <text>D-mannose 6-phosphate = D-fructose 6-phosphate</text>
        <dbReference type="Rhea" id="RHEA:12356"/>
        <dbReference type="ChEBI" id="CHEBI:58735"/>
        <dbReference type="ChEBI" id="CHEBI:61527"/>
        <dbReference type="EC" id="5.3.1.8"/>
    </reaction>
</comment>
<dbReference type="GO" id="GO:0004476">
    <property type="term" value="F:mannose-6-phosphate isomerase activity"/>
    <property type="evidence" value="ECO:0007669"/>
    <property type="project" value="UniProtKB-EC"/>
</dbReference>
<dbReference type="EMBL" id="FOIF01000070">
    <property type="protein sequence ID" value="SET17832.1"/>
    <property type="molecule type" value="Genomic_DNA"/>
</dbReference>
<evidence type="ECO:0000259" key="11">
    <source>
        <dbReference type="Pfam" id="PF20511"/>
    </source>
</evidence>
<dbReference type="RefSeq" id="WP_091351468.1">
    <property type="nucleotide sequence ID" value="NZ_FOIF01000070.1"/>
</dbReference>
<sequence>MYSEQFIFLNNVRHNKIWGFEDWVISAHPNGDCKIREGKYKDKTLSWLWANERHLFGNIEQDKFPLLVKEITTNLDLSIQVHPDDDYAKKHTNEKFGKTECWYILDCDKNSELILGHNAKSKDELREMIKKGHWNKLLKKVKVKPDDFYFIPAGTVHGIGKNICLLEIQQSSDITYRLYDYERLEKGKPRKLHIEESIDVIKVPSIEQPIKQINKKFLPNVNIQDLVNDTHFSVVKFDVDGTTKIPNDKPFLLVSVIKGKGTINDERKITKGDHFIVLNQCKEFIINGKLQLIISHY</sequence>
<dbReference type="PANTHER" id="PTHR42742:SF3">
    <property type="entry name" value="FRUCTOKINASE"/>
    <property type="match status" value="1"/>
</dbReference>
<keyword evidence="14" id="KW-1185">Reference proteome</keyword>
<dbReference type="GO" id="GO:0008270">
    <property type="term" value="F:zinc ion binding"/>
    <property type="evidence" value="ECO:0007669"/>
    <property type="project" value="InterPro"/>
</dbReference>
<name>A0A1I0CFK0_9FIRM</name>
<accession>A0A1I0CFK0</accession>
<dbReference type="InterPro" id="IPR014628">
    <property type="entry name" value="Man6P_isomerase_Firm_short"/>
</dbReference>
<feature type="domain" description="Mannose-6-phosphate isomerase cupin" evidence="12">
    <location>
        <begin position="223"/>
        <end position="296"/>
    </location>
</feature>
<dbReference type="CDD" id="cd07010">
    <property type="entry name" value="cupin_PMI_type_I_N_bac"/>
    <property type="match status" value="1"/>
</dbReference>
<comment type="cofactor">
    <cofactor evidence="9">
        <name>Zn(2+)</name>
        <dbReference type="ChEBI" id="CHEBI:29105"/>
    </cofactor>
    <text evidence="9">Binds 1 zinc ion per subunit.</text>
</comment>
<evidence type="ECO:0000313" key="13">
    <source>
        <dbReference type="EMBL" id="SET17832.1"/>
    </source>
</evidence>
<dbReference type="Proteomes" id="UP000243819">
    <property type="component" value="Unassembled WGS sequence"/>
</dbReference>
<organism evidence="13 14">
    <name type="scientific">Anaerobranca gottschalkii DSM 13577</name>
    <dbReference type="NCBI Taxonomy" id="1120990"/>
    <lineage>
        <taxon>Bacteria</taxon>
        <taxon>Bacillati</taxon>
        <taxon>Bacillota</taxon>
        <taxon>Clostridia</taxon>
        <taxon>Eubacteriales</taxon>
        <taxon>Proteinivoracaceae</taxon>
        <taxon>Anaerobranca</taxon>
    </lineage>
</organism>
<gene>
    <name evidence="13" type="ORF">SAMN03080614_10702</name>
</gene>
<dbReference type="AlphaFoldDB" id="A0A1I0CFK0"/>
<dbReference type="InterPro" id="IPR049071">
    <property type="entry name" value="MPI_cupin_dom"/>
</dbReference>
<evidence type="ECO:0000259" key="12">
    <source>
        <dbReference type="Pfam" id="PF21621"/>
    </source>
</evidence>
<feature type="binding site" evidence="9">
    <location>
        <position position="100"/>
    </location>
    <ligand>
        <name>Zn(2+)</name>
        <dbReference type="ChEBI" id="CHEBI:29105"/>
    </ligand>
</feature>
<evidence type="ECO:0000256" key="1">
    <source>
        <dbReference type="ARBA" id="ARBA00000757"/>
    </source>
</evidence>
<proteinExistence type="inferred from homology"/>